<proteinExistence type="predicted"/>
<dbReference type="AlphaFoldDB" id="A0A2S5DD52"/>
<gene>
    <name evidence="1" type="ORF">C2I19_16220</name>
</gene>
<keyword evidence="2" id="KW-1185">Reference proteome</keyword>
<protein>
    <submittedName>
        <fullName evidence="1">Uncharacterized protein</fullName>
    </submittedName>
</protein>
<name>A0A2S5DD52_9NEIS</name>
<reference evidence="2" key="1">
    <citation type="submission" date="2018-02" db="EMBL/GenBank/DDBJ databases">
        <authorList>
            <person name="O'Hara-Hanley K."/>
            <person name="Soby S."/>
        </authorList>
    </citation>
    <scope>NUCLEOTIDE SEQUENCE [LARGE SCALE GENOMIC DNA]</scope>
    <source>
        <strain evidence="2">MWU14-2602</strain>
    </source>
</reference>
<organism evidence="1 2">
    <name type="scientific">Chromobacterium alticapitis</name>
    <dbReference type="NCBI Taxonomy" id="2073169"/>
    <lineage>
        <taxon>Bacteria</taxon>
        <taxon>Pseudomonadati</taxon>
        <taxon>Pseudomonadota</taxon>
        <taxon>Betaproteobacteria</taxon>
        <taxon>Neisseriales</taxon>
        <taxon>Chromobacteriaceae</taxon>
        <taxon>Chromobacterium</taxon>
    </lineage>
</organism>
<dbReference type="OrthoDB" id="8595683at2"/>
<evidence type="ECO:0000313" key="1">
    <source>
        <dbReference type="EMBL" id="POZ60941.1"/>
    </source>
</evidence>
<evidence type="ECO:0000313" key="2">
    <source>
        <dbReference type="Proteomes" id="UP000237082"/>
    </source>
</evidence>
<dbReference type="EMBL" id="PQWB01000085">
    <property type="protein sequence ID" value="POZ60941.1"/>
    <property type="molecule type" value="Genomic_DNA"/>
</dbReference>
<dbReference type="RefSeq" id="WP_103903704.1">
    <property type="nucleotide sequence ID" value="NZ_PQWB01000085.1"/>
</dbReference>
<dbReference type="Proteomes" id="UP000237082">
    <property type="component" value="Unassembled WGS sequence"/>
</dbReference>
<sequence>MRLSGLSATQLDDRYRWFSAEGSHRPCLWHKYLRGTVTPKDTGDRRSIILRVEADFPGTYEIYHHTIWTLLNVPVGSMDEVFRVFDVLREPIRSWLILPDDEWGEDGLFWRTEICADEVYHKLVELQELDAGAALLGLVAESRLCQRSESYYTGSEAFRLWATLQGYPLQRLTLLEDFLI</sequence>
<comment type="caution">
    <text evidence="1">The sequence shown here is derived from an EMBL/GenBank/DDBJ whole genome shotgun (WGS) entry which is preliminary data.</text>
</comment>
<accession>A0A2S5DD52</accession>